<dbReference type="RefSeq" id="WP_013908550.1">
    <property type="nucleotide sequence ID" value="NC_015681.1"/>
</dbReference>
<accession>F8ACN6</accession>
<evidence type="ECO:0000313" key="2">
    <source>
        <dbReference type="EMBL" id="AEH45811.1"/>
    </source>
</evidence>
<evidence type="ECO:0000256" key="1">
    <source>
        <dbReference type="SAM" id="SignalP"/>
    </source>
</evidence>
<dbReference type="PaxDb" id="667014-Thein_1957"/>
<evidence type="ECO:0008006" key="4">
    <source>
        <dbReference type="Google" id="ProtNLM"/>
    </source>
</evidence>
<gene>
    <name evidence="2" type="ordered locus">Thein_1957</name>
</gene>
<dbReference type="InParanoid" id="F8ACN6"/>
<dbReference type="STRING" id="667014.Thein_1957"/>
<feature type="signal peptide" evidence="1">
    <location>
        <begin position="1"/>
        <end position="19"/>
    </location>
</feature>
<organism evidence="2 3">
    <name type="scientific">Thermodesulfatator indicus (strain DSM 15286 / JCM 11887 / CIR29812)</name>
    <dbReference type="NCBI Taxonomy" id="667014"/>
    <lineage>
        <taxon>Bacteria</taxon>
        <taxon>Pseudomonadati</taxon>
        <taxon>Thermodesulfobacteriota</taxon>
        <taxon>Thermodesulfobacteria</taxon>
        <taxon>Thermodesulfobacteriales</taxon>
        <taxon>Thermodesulfatatoraceae</taxon>
        <taxon>Thermodesulfatator</taxon>
    </lineage>
</organism>
<reference evidence="3" key="1">
    <citation type="submission" date="2011-04" db="EMBL/GenBank/DDBJ databases">
        <title>The complete genome of Thermodesulfatator indicus DSM 15286.</title>
        <authorList>
            <person name="Lucas S."/>
            <person name="Copeland A."/>
            <person name="Lapidus A."/>
            <person name="Bruce D."/>
            <person name="Goodwin L."/>
            <person name="Pitluck S."/>
            <person name="Peters L."/>
            <person name="Kyrpides N."/>
            <person name="Mavromatis K."/>
            <person name="Pagani I."/>
            <person name="Ivanova N."/>
            <person name="Saunders L."/>
            <person name="Detter J.C."/>
            <person name="Tapia R."/>
            <person name="Han C."/>
            <person name="Land M."/>
            <person name="Hauser L."/>
            <person name="Markowitz V."/>
            <person name="Cheng J.-F."/>
            <person name="Hugenholtz P."/>
            <person name="Woyke T."/>
            <person name="Wu D."/>
            <person name="Spring S."/>
            <person name="Schroeder M."/>
            <person name="Brambilla E."/>
            <person name="Klenk H.-P."/>
            <person name="Eisen J.A."/>
        </authorList>
    </citation>
    <scope>NUCLEOTIDE SEQUENCE [LARGE SCALE GENOMIC DNA]</scope>
    <source>
        <strain evidence="3">DSM 15286 / JCM 11887 / CIR29812</strain>
    </source>
</reference>
<dbReference type="KEGG" id="tid:Thein_1957"/>
<feature type="chain" id="PRO_5003373856" description="Lipoprotein" evidence="1">
    <location>
        <begin position="20"/>
        <end position="354"/>
    </location>
</feature>
<dbReference type="PROSITE" id="PS51257">
    <property type="entry name" value="PROKAR_LIPOPROTEIN"/>
    <property type="match status" value="1"/>
</dbReference>
<dbReference type="EMBL" id="CP002683">
    <property type="protein sequence ID" value="AEH45811.1"/>
    <property type="molecule type" value="Genomic_DNA"/>
</dbReference>
<dbReference type="Proteomes" id="UP000006793">
    <property type="component" value="Chromosome"/>
</dbReference>
<sequence>MKKIFLLFLFFLVTSLATSCTTGKQKPINSPETLSAIRNINFTDDRTDVGLLIDKKNYLIIFSSPVSGNQKEELTVLLNLPRGKEEEFLKWTETGELSDDLFKKVRISLGRKPVRDPETVRAVIQSLYRSRAYSFPYFYILGRNGRVAEIQGVDDYLRLIIASHQKNLPDFSFLRNQISIAGMMDIMEFHNEGSKILGAKLGFKMPFFLAIDSAISAMGLTHDIWKHLTRDSRAEKFLKSGASDRDRCLMILTDPGKEILKDSEKGLHEVISYCSKYLQRENPAGQELVRVAKAEGRAFAILYFVHKKKNLPAEEVRQVLSTIEEANKYARNYTERRSLNFIKKFIRKNASASK</sequence>
<keyword evidence="1" id="KW-0732">Signal</keyword>
<dbReference type="AlphaFoldDB" id="F8ACN6"/>
<name>F8ACN6_THEID</name>
<keyword evidence="3" id="KW-1185">Reference proteome</keyword>
<reference evidence="2 3" key="2">
    <citation type="journal article" date="2012" name="Stand. Genomic Sci.">
        <title>Complete genome sequence of the thermophilic sulfate-reducing ocean bacterium Thermodesulfatator indicus type strain (CIR29812(T)).</title>
        <authorList>
            <person name="Anderson I."/>
            <person name="Saunders E."/>
            <person name="Lapidus A."/>
            <person name="Nolan M."/>
            <person name="Lucas S."/>
            <person name="Tice H."/>
            <person name="Del Rio T.G."/>
            <person name="Cheng J.F."/>
            <person name="Han C."/>
            <person name="Tapia R."/>
            <person name="Goodwin L.A."/>
            <person name="Pitluck S."/>
            <person name="Liolios K."/>
            <person name="Mavromatis K."/>
            <person name="Pagani I."/>
            <person name="Ivanova N."/>
            <person name="Mikhailova N."/>
            <person name="Pati A."/>
            <person name="Chen A."/>
            <person name="Palaniappan K."/>
            <person name="Land M."/>
            <person name="Hauser L."/>
            <person name="Jeffries C.D."/>
            <person name="Chang Y.J."/>
            <person name="Brambilla E.M."/>
            <person name="Rohde M."/>
            <person name="Spring S."/>
            <person name="Goker M."/>
            <person name="Detter J.C."/>
            <person name="Woyke T."/>
            <person name="Bristow J."/>
            <person name="Eisen J.A."/>
            <person name="Markowitz V."/>
            <person name="Hugenholtz P."/>
            <person name="Kyrpides N.C."/>
            <person name="Klenk H.P."/>
        </authorList>
    </citation>
    <scope>NUCLEOTIDE SEQUENCE [LARGE SCALE GENOMIC DNA]</scope>
    <source>
        <strain evidence="3">DSM 15286 / JCM 11887 / CIR29812</strain>
    </source>
</reference>
<protein>
    <recommendedName>
        <fullName evidence="4">Lipoprotein</fullName>
    </recommendedName>
</protein>
<evidence type="ECO:0000313" key="3">
    <source>
        <dbReference type="Proteomes" id="UP000006793"/>
    </source>
</evidence>
<dbReference type="HOGENOM" id="CLU_782883_0_0_0"/>
<proteinExistence type="predicted"/>